<name>A0AA39MIL0_9AGAR</name>
<keyword evidence="3" id="KW-1185">Reference proteome</keyword>
<evidence type="ECO:0000313" key="3">
    <source>
        <dbReference type="Proteomes" id="UP001175226"/>
    </source>
</evidence>
<organism evidence="2 3">
    <name type="scientific">Armillaria borealis</name>
    <dbReference type="NCBI Taxonomy" id="47425"/>
    <lineage>
        <taxon>Eukaryota</taxon>
        <taxon>Fungi</taxon>
        <taxon>Dikarya</taxon>
        <taxon>Basidiomycota</taxon>
        <taxon>Agaricomycotina</taxon>
        <taxon>Agaricomycetes</taxon>
        <taxon>Agaricomycetidae</taxon>
        <taxon>Agaricales</taxon>
        <taxon>Marasmiineae</taxon>
        <taxon>Physalacriaceae</taxon>
        <taxon>Armillaria</taxon>
    </lineage>
</organism>
<dbReference type="Proteomes" id="UP001175226">
    <property type="component" value="Unassembled WGS sequence"/>
</dbReference>
<proteinExistence type="predicted"/>
<protein>
    <submittedName>
        <fullName evidence="2">Uncharacterized protein</fullName>
    </submittedName>
</protein>
<accession>A0AA39MIL0</accession>
<dbReference type="AlphaFoldDB" id="A0AA39MIL0"/>
<comment type="caution">
    <text evidence="2">The sequence shown here is derived from an EMBL/GenBank/DDBJ whole genome shotgun (WGS) entry which is preliminary data.</text>
</comment>
<dbReference type="EMBL" id="JAUEPT010000065">
    <property type="protein sequence ID" value="KAK0435168.1"/>
    <property type="molecule type" value="Genomic_DNA"/>
</dbReference>
<evidence type="ECO:0000256" key="1">
    <source>
        <dbReference type="SAM" id="MobiDB-lite"/>
    </source>
</evidence>
<feature type="region of interest" description="Disordered" evidence="1">
    <location>
        <begin position="98"/>
        <end position="123"/>
    </location>
</feature>
<sequence length="347" mass="39766">MDGPELAMVRNEKLKMTRVSTVARKKWFCNDSDEDEVLELVRDMEQCAYRQWRGGMRKRRGDGDEKQRQSHCVTQPERAKKRLYKCLMYRSQIRTKMNRVGRPSRAPTPSKGTKHPRHVPATNYISHDIPSRQIRRLRILSASDTSNTSESALHDFPICSLPSELSVKILHLFQPTEKQCEGRYKNLGKDESKLRTDTIYLAGCPSYIKTTRGLNHGSLRTSLPADGSMRLAKLRPMPNKRLRKSSVSDDVYSQRCIRRQSAWWRQHLSLTVSEELAHCNNGISMEEAMGIHELCSLDALERMQPGTSTSYLLMFVNGDTICQGWTMVLFSMVRIVMFLTMTPAGPP</sequence>
<gene>
    <name evidence="2" type="ORF">EV421DRAFT_1740418</name>
</gene>
<feature type="region of interest" description="Disordered" evidence="1">
    <location>
        <begin position="55"/>
        <end position="76"/>
    </location>
</feature>
<reference evidence="2" key="1">
    <citation type="submission" date="2023-06" db="EMBL/GenBank/DDBJ databases">
        <authorList>
            <consortium name="Lawrence Berkeley National Laboratory"/>
            <person name="Ahrendt S."/>
            <person name="Sahu N."/>
            <person name="Indic B."/>
            <person name="Wong-Bajracharya J."/>
            <person name="Merenyi Z."/>
            <person name="Ke H.-M."/>
            <person name="Monk M."/>
            <person name="Kocsube S."/>
            <person name="Drula E."/>
            <person name="Lipzen A."/>
            <person name="Balint B."/>
            <person name="Henrissat B."/>
            <person name="Andreopoulos B."/>
            <person name="Martin F.M."/>
            <person name="Harder C.B."/>
            <person name="Rigling D."/>
            <person name="Ford K.L."/>
            <person name="Foster G.D."/>
            <person name="Pangilinan J."/>
            <person name="Papanicolaou A."/>
            <person name="Barry K."/>
            <person name="LaButti K."/>
            <person name="Viragh M."/>
            <person name="Koriabine M."/>
            <person name="Yan M."/>
            <person name="Riley R."/>
            <person name="Champramary S."/>
            <person name="Plett K.L."/>
            <person name="Tsai I.J."/>
            <person name="Slot J."/>
            <person name="Sipos G."/>
            <person name="Plett J."/>
            <person name="Nagy L.G."/>
            <person name="Grigoriev I.V."/>
        </authorList>
    </citation>
    <scope>NUCLEOTIDE SEQUENCE</scope>
    <source>
        <strain evidence="2">FPL87.14</strain>
    </source>
</reference>
<evidence type="ECO:0000313" key="2">
    <source>
        <dbReference type="EMBL" id="KAK0435168.1"/>
    </source>
</evidence>